<accession>G0S3V3</accession>
<dbReference type="AlphaFoldDB" id="G0S3V3"/>
<dbReference type="PANTHER" id="PTHR15629:SF8">
    <property type="entry name" value="DUF500 DOMAIN PROTEIN (AFU_ORTHOLOGUE AFUA_5G07310)"/>
    <property type="match status" value="1"/>
</dbReference>
<dbReference type="CDD" id="cd11524">
    <property type="entry name" value="SYLF"/>
    <property type="match status" value="1"/>
</dbReference>
<evidence type="ECO:0000313" key="4">
    <source>
        <dbReference type="Proteomes" id="UP000008066"/>
    </source>
</evidence>
<dbReference type="EMBL" id="GL988041">
    <property type="protein sequence ID" value="EGS22015.1"/>
    <property type="molecule type" value="Genomic_DNA"/>
</dbReference>
<evidence type="ECO:0000256" key="1">
    <source>
        <dbReference type="SAM" id="MobiDB-lite"/>
    </source>
</evidence>
<dbReference type="InterPro" id="IPR051702">
    <property type="entry name" value="SH3_domain_YSC84-like"/>
</dbReference>
<dbReference type="STRING" id="759272.G0S3V3"/>
<feature type="compositionally biased region" description="Acidic residues" evidence="1">
    <location>
        <begin position="578"/>
        <end position="597"/>
    </location>
</feature>
<feature type="compositionally biased region" description="Low complexity" evidence="1">
    <location>
        <begin position="724"/>
        <end position="781"/>
    </location>
</feature>
<feature type="region of interest" description="Disordered" evidence="1">
    <location>
        <begin position="1"/>
        <end position="50"/>
    </location>
</feature>
<feature type="region of interest" description="Disordered" evidence="1">
    <location>
        <begin position="444"/>
        <end position="466"/>
    </location>
</feature>
<name>G0S3V3_CHATD</name>
<dbReference type="Pfam" id="PF04366">
    <property type="entry name" value="Ysc84"/>
    <property type="match status" value="1"/>
</dbReference>
<dbReference type="InterPro" id="IPR007461">
    <property type="entry name" value="Ysc84_actin-binding"/>
</dbReference>
<organism evidence="4">
    <name type="scientific">Chaetomium thermophilum (strain DSM 1495 / CBS 144.50 / IMI 039719)</name>
    <name type="common">Thermochaetoides thermophila</name>
    <dbReference type="NCBI Taxonomy" id="759272"/>
    <lineage>
        <taxon>Eukaryota</taxon>
        <taxon>Fungi</taxon>
        <taxon>Dikarya</taxon>
        <taxon>Ascomycota</taxon>
        <taxon>Pezizomycotina</taxon>
        <taxon>Sordariomycetes</taxon>
        <taxon>Sordariomycetidae</taxon>
        <taxon>Sordariales</taxon>
        <taxon>Chaetomiaceae</taxon>
        <taxon>Thermochaetoides</taxon>
    </lineage>
</organism>
<feature type="compositionally biased region" description="Low complexity" evidence="1">
    <location>
        <begin position="16"/>
        <end position="32"/>
    </location>
</feature>
<dbReference type="PANTHER" id="PTHR15629">
    <property type="entry name" value="SH3YL1 PROTEIN"/>
    <property type="match status" value="1"/>
</dbReference>
<dbReference type="eggNOG" id="KOG1843">
    <property type="taxonomic scope" value="Eukaryota"/>
</dbReference>
<feature type="compositionally biased region" description="Basic and acidic residues" evidence="1">
    <location>
        <begin position="116"/>
        <end position="131"/>
    </location>
</feature>
<feature type="compositionally biased region" description="Polar residues" evidence="1">
    <location>
        <begin position="445"/>
        <end position="457"/>
    </location>
</feature>
<dbReference type="OMA" id="TFEFRPN"/>
<keyword evidence="4" id="KW-1185">Reference proteome</keyword>
<feature type="region of interest" description="Disordered" evidence="1">
    <location>
        <begin position="385"/>
        <end position="405"/>
    </location>
</feature>
<proteinExistence type="predicted"/>
<sequence>MYRVSALLPSWDRLKQQQTQQTQQQQQQQQSQPQPPSQQPGPKTPGPLDRVFGWAEKIVPVARSTAPATPPSVRYRREDYWPTTLDRECDKAARILKSFCFDGFLSEELPSDTPEAQEKAQSEEKSKDETQTTRFLIKRIPSRIIQNAVGLAIFSCMRSGLWMSGSGGAGLITARKADGTWSPPSGIILHTAELAFVMGVDIYDCVLVINSVQTLEFFTRPRLILGVDVNLDVGPLVPDGGPEPEIKWKEISDTVLTYVKARGRHQAVQLDGSLVVERCNENERFYRSGVSVLDILAGNVPKNVPEIRPLFEVIKAAEGRSDYDKALMSWLAQQPAPGDADIECPVSPVTTPPKSSAFGIPDANDPDPFGIISLEMAGIEIREAGSKSRPASTQLDYHPSNPMSPISARFRQSIDTFVSRSNRGSVMSSRTQITAMTDGYAPTDVASTADTTYTNNSDDGKDGIDKLPTVVEPEEIDYTKVDTSILERLKRRTMEPRPAPALAQVAEETEPAKEQEEVTETPKTEPTKEEEATETPKAEAARSVLAQKESAPEPSQANKTTEPALEESQNPPTPQSDSTDDLEEDADDEEEDEEEPIICEVEVATATVQPARSSLQAKPQVTQVAQVIQAKGAIVTIPKRVPPPLPAKSPARMSRGSLRSEYSLGGDVASLKSPKRSSFMSIESRIDEEGATSLNEVLAPPAESIQKDEQSQAAAPSPKHQRNSSSVCTAVAVASSSSASVKSQEVPSSETSTTVTTANSSSNSSVAIPSPVPSSASSQPALEPALSSSSTEDDSDEREPKTPKSAKEMAGFKASEKKELQVMEKEQEKKPVKIVSSSSDGEEAVAPSVAAT</sequence>
<feature type="domain" description="Ysc84 actin-binding" evidence="2">
    <location>
        <begin position="190"/>
        <end position="317"/>
    </location>
</feature>
<dbReference type="HOGENOM" id="CLU_009742_0_1_1"/>
<dbReference type="GO" id="GO:0035091">
    <property type="term" value="F:phosphatidylinositol binding"/>
    <property type="evidence" value="ECO:0007669"/>
    <property type="project" value="TreeGrafter"/>
</dbReference>
<dbReference type="KEGG" id="cthr:CTHT_0039000"/>
<gene>
    <name evidence="3" type="ORF">CTHT_0039000</name>
</gene>
<dbReference type="GeneID" id="18257938"/>
<feature type="region of interest" description="Disordered" evidence="1">
    <location>
        <begin position="638"/>
        <end position="852"/>
    </location>
</feature>
<dbReference type="RefSeq" id="XP_006694311.1">
    <property type="nucleotide sequence ID" value="XM_006694248.1"/>
</dbReference>
<dbReference type="Proteomes" id="UP000008066">
    <property type="component" value="Unassembled WGS sequence"/>
</dbReference>
<feature type="region of interest" description="Disordered" evidence="1">
    <location>
        <begin position="489"/>
        <end position="605"/>
    </location>
</feature>
<protein>
    <submittedName>
        <fullName evidence="3">Putative LAS seventeen-binding protein</fullName>
    </submittedName>
</protein>
<evidence type="ECO:0000313" key="3">
    <source>
        <dbReference type="EMBL" id="EGS22015.1"/>
    </source>
</evidence>
<evidence type="ECO:0000259" key="2">
    <source>
        <dbReference type="Pfam" id="PF04366"/>
    </source>
</evidence>
<reference evidence="3 4" key="1">
    <citation type="journal article" date="2011" name="Cell">
        <title>Insight into structure and assembly of the nuclear pore complex by utilizing the genome of a eukaryotic thermophile.</title>
        <authorList>
            <person name="Amlacher S."/>
            <person name="Sarges P."/>
            <person name="Flemming D."/>
            <person name="van Noort V."/>
            <person name="Kunze R."/>
            <person name="Devos D.P."/>
            <person name="Arumugam M."/>
            <person name="Bork P."/>
            <person name="Hurt E."/>
        </authorList>
    </citation>
    <scope>NUCLEOTIDE SEQUENCE [LARGE SCALE GENOMIC DNA]</scope>
    <source>
        <strain evidence="4">DSM 1495 / CBS 144.50 / IMI 039719</strain>
    </source>
</reference>
<feature type="compositionally biased region" description="Basic and acidic residues" evidence="1">
    <location>
        <begin position="510"/>
        <end position="540"/>
    </location>
</feature>
<feature type="compositionally biased region" description="Pro residues" evidence="1">
    <location>
        <begin position="33"/>
        <end position="45"/>
    </location>
</feature>
<feature type="region of interest" description="Disordered" evidence="1">
    <location>
        <begin position="110"/>
        <end position="132"/>
    </location>
</feature>
<feature type="compositionally biased region" description="Basic and acidic residues" evidence="1">
    <location>
        <begin position="798"/>
        <end position="807"/>
    </location>
</feature>
<dbReference type="OrthoDB" id="443981at2759"/>
<feature type="compositionally biased region" description="Basic and acidic residues" evidence="1">
    <location>
        <begin position="814"/>
        <end position="831"/>
    </location>
</feature>